<proteinExistence type="predicted"/>
<protein>
    <submittedName>
        <fullName evidence="1">Uncharacterized protein</fullName>
    </submittedName>
</protein>
<reference evidence="1" key="1">
    <citation type="journal article" date="2015" name="Nature">
        <title>Complex archaea that bridge the gap between prokaryotes and eukaryotes.</title>
        <authorList>
            <person name="Spang A."/>
            <person name="Saw J.H."/>
            <person name="Jorgensen S.L."/>
            <person name="Zaremba-Niedzwiedzka K."/>
            <person name="Martijn J."/>
            <person name="Lind A.E."/>
            <person name="van Eijk R."/>
            <person name="Schleper C."/>
            <person name="Guy L."/>
            <person name="Ettema T.J."/>
        </authorList>
    </citation>
    <scope>NUCLEOTIDE SEQUENCE</scope>
</reference>
<name>A0A0F9C233_9ZZZZ</name>
<comment type="caution">
    <text evidence="1">The sequence shown here is derived from an EMBL/GenBank/DDBJ whole genome shotgun (WGS) entry which is preliminary data.</text>
</comment>
<accession>A0A0F9C233</accession>
<evidence type="ECO:0000313" key="1">
    <source>
        <dbReference type="EMBL" id="KKL20292.1"/>
    </source>
</evidence>
<sequence>MIRKNNGNGKLAISQIAILLVSIVAISYILGGSVPVVSAAGEQCIRWTEIKITDQEGINGWCEENDYEHCSRVAGIWKLKSYVQTVDCPAPTGGVPSVAINPVSAVEAVAGRNTGKTPGEIFNEAFDKAIDDKKSPEEAAEIALKASTPSGLGAFLGKARIGELSIGGILKTAGVAAAIY</sequence>
<organism evidence="1">
    <name type="scientific">marine sediment metagenome</name>
    <dbReference type="NCBI Taxonomy" id="412755"/>
    <lineage>
        <taxon>unclassified sequences</taxon>
        <taxon>metagenomes</taxon>
        <taxon>ecological metagenomes</taxon>
    </lineage>
</organism>
<dbReference type="AlphaFoldDB" id="A0A0F9C233"/>
<dbReference type="EMBL" id="LAZR01038154">
    <property type="protein sequence ID" value="KKL20292.1"/>
    <property type="molecule type" value="Genomic_DNA"/>
</dbReference>
<gene>
    <name evidence="1" type="ORF">LCGC14_2456910</name>
</gene>
<feature type="non-terminal residue" evidence="1">
    <location>
        <position position="180"/>
    </location>
</feature>